<evidence type="ECO:0000313" key="1">
    <source>
        <dbReference type="EMBL" id="OOZ40399.1"/>
    </source>
</evidence>
<dbReference type="EMBL" id="MPRL01000026">
    <property type="protein sequence ID" value="OOZ40399.1"/>
    <property type="molecule type" value="Genomic_DNA"/>
</dbReference>
<dbReference type="Gene3D" id="3.40.50.11340">
    <property type="match status" value="1"/>
</dbReference>
<gene>
    <name evidence="1" type="ORF">BOW53_07980</name>
</gene>
<evidence type="ECO:0008006" key="3">
    <source>
        <dbReference type="Google" id="ProtNLM"/>
    </source>
</evidence>
<dbReference type="AlphaFoldDB" id="A0A1T2L5N2"/>
<proteinExistence type="predicted"/>
<name>A0A1T2L5N2_9GAMM</name>
<protein>
    <recommendedName>
        <fullName evidence="3">Peptide-O-fucosyltransferase</fullName>
    </recommendedName>
</protein>
<evidence type="ECO:0000313" key="2">
    <source>
        <dbReference type="Proteomes" id="UP000191110"/>
    </source>
</evidence>
<accession>A0A1T2L5N2</accession>
<dbReference type="Gene3D" id="3.40.50.11350">
    <property type="match status" value="1"/>
</dbReference>
<organism evidence="1 2">
    <name type="scientific">Solemya pervernicosa gill symbiont</name>
    <dbReference type="NCBI Taxonomy" id="642797"/>
    <lineage>
        <taxon>Bacteria</taxon>
        <taxon>Pseudomonadati</taxon>
        <taxon>Pseudomonadota</taxon>
        <taxon>Gammaproteobacteria</taxon>
        <taxon>sulfur-oxidizing symbionts</taxon>
    </lineage>
</organism>
<sequence>MESRYVLCRPQGGLNDMLCQIEKCCEYGQRYNRKVVVDTNHNALTSFQDRLSNYFISRNENLILDFESVSREIDTNDVYPESLSGHINDYTSKFRRRKRKSVIFWYYNRRQEKRCPRSGYYDDTNTLISFDFNRDYKHAVVVHDQCGGGDDSIYALLRLNLHDAINIQLAQRIEKIGQPYIAIHIRNTDYTTDYLDGLKSIQNVHHLPYFIATDSADALEDCRQILGTDNIYNFTKVLSKDGSPIHQNPTHENNIDAITDLLMLALGKQFIRFRLNQNCNRTDYSGFSRLAFNLHERRQVLEHLIQHRTPLISKLLWHA</sequence>
<reference evidence="1 2" key="1">
    <citation type="submission" date="2016-11" db="EMBL/GenBank/DDBJ databases">
        <title>Mixed transmission modes and dynamic genome evolution in an obligate animal-bacterial symbiosis.</title>
        <authorList>
            <person name="Russell S.L."/>
            <person name="Corbett-Detig R.B."/>
            <person name="Cavanaugh C.M."/>
        </authorList>
    </citation>
    <scope>NUCLEOTIDE SEQUENCE [LARGE SCALE GENOMIC DNA]</scope>
    <source>
        <strain evidence="1">Sveles-Q1</strain>
    </source>
</reference>
<dbReference type="Proteomes" id="UP000191110">
    <property type="component" value="Unassembled WGS sequence"/>
</dbReference>
<dbReference type="RefSeq" id="WP_078483560.1">
    <property type="nucleotide sequence ID" value="NZ_MPRL01000026.1"/>
</dbReference>
<keyword evidence="2" id="KW-1185">Reference proteome</keyword>
<comment type="caution">
    <text evidence="1">The sequence shown here is derived from an EMBL/GenBank/DDBJ whole genome shotgun (WGS) entry which is preliminary data.</text>
</comment>
<dbReference type="OrthoDB" id="7855425at2"/>